<evidence type="ECO:0000313" key="4">
    <source>
        <dbReference type="Proteomes" id="UP001153954"/>
    </source>
</evidence>
<proteinExistence type="predicted"/>
<dbReference type="PROSITE" id="PS50878">
    <property type="entry name" value="RT_POL"/>
    <property type="match status" value="1"/>
</dbReference>
<keyword evidence="4" id="KW-1185">Reference proteome</keyword>
<name>A0AAU9U7P7_EUPED</name>
<evidence type="ECO:0000259" key="2">
    <source>
        <dbReference type="PROSITE" id="PS50879"/>
    </source>
</evidence>
<dbReference type="PROSITE" id="PS50879">
    <property type="entry name" value="RNASE_H_1"/>
    <property type="match status" value="1"/>
</dbReference>
<protein>
    <recommendedName>
        <fullName evidence="5">Reverse transcriptase</fullName>
    </recommendedName>
</protein>
<reference evidence="3" key="1">
    <citation type="submission" date="2022-03" db="EMBL/GenBank/DDBJ databases">
        <authorList>
            <person name="Tunstrom K."/>
        </authorList>
    </citation>
    <scope>NUCLEOTIDE SEQUENCE</scope>
</reference>
<dbReference type="PANTHER" id="PTHR36688:SF1">
    <property type="entry name" value="ENDONUCLEASE_EXONUCLEASE_PHOSPHATASE DOMAIN-CONTAINING PROTEIN"/>
    <property type="match status" value="1"/>
</dbReference>
<dbReference type="GO" id="GO:0004523">
    <property type="term" value="F:RNA-DNA hybrid ribonuclease activity"/>
    <property type="evidence" value="ECO:0007669"/>
    <property type="project" value="InterPro"/>
</dbReference>
<dbReference type="Gene3D" id="3.30.420.10">
    <property type="entry name" value="Ribonuclease H-like superfamily/Ribonuclease H"/>
    <property type="match status" value="1"/>
</dbReference>
<dbReference type="PANTHER" id="PTHR36688">
    <property type="entry name" value="ENDO/EXONUCLEASE/PHOSPHATASE DOMAIN-CONTAINING PROTEIN"/>
    <property type="match status" value="1"/>
</dbReference>
<dbReference type="GO" id="GO:0003676">
    <property type="term" value="F:nucleic acid binding"/>
    <property type="evidence" value="ECO:0007669"/>
    <property type="project" value="InterPro"/>
</dbReference>
<dbReference type="SUPFAM" id="SSF53098">
    <property type="entry name" value="Ribonuclease H-like"/>
    <property type="match status" value="1"/>
</dbReference>
<dbReference type="InterPro" id="IPR002156">
    <property type="entry name" value="RNaseH_domain"/>
</dbReference>
<comment type="caution">
    <text evidence="3">The sequence shown here is derived from an EMBL/GenBank/DDBJ whole genome shotgun (WGS) entry which is preliminary data.</text>
</comment>
<dbReference type="EMBL" id="CAKOGL010000015">
    <property type="protein sequence ID" value="CAH2095581.1"/>
    <property type="molecule type" value="Genomic_DNA"/>
</dbReference>
<dbReference type="SUPFAM" id="SSF56672">
    <property type="entry name" value="DNA/RNA polymerases"/>
    <property type="match status" value="1"/>
</dbReference>
<accession>A0AAU9U7P7</accession>
<feature type="domain" description="RNase H type-1" evidence="2">
    <location>
        <begin position="580"/>
        <end position="713"/>
    </location>
</feature>
<evidence type="ECO:0000259" key="1">
    <source>
        <dbReference type="PROSITE" id="PS50878"/>
    </source>
</evidence>
<dbReference type="InterPro" id="IPR052560">
    <property type="entry name" value="RdDP_mobile_element"/>
</dbReference>
<dbReference type="Pfam" id="PF00078">
    <property type="entry name" value="RVT_1"/>
    <property type="match status" value="1"/>
</dbReference>
<dbReference type="GO" id="GO:0042575">
    <property type="term" value="C:DNA polymerase complex"/>
    <property type="evidence" value="ECO:0007669"/>
    <property type="project" value="UniProtKB-ARBA"/>
</dbReference>
<gene>
    <name evidence="3" type="ORF">EEDITHA_LOCUS11016</name>
</gene>
<dbReference type="Pfam" id="PF00075">
    <property type="entry name" value="RNase_H"/>
    <property type="match status" value="1"/>
</dbReference>
<feature type="domain" description="Reverse transcriptase" evidence="1">
    <location>
        <begin position="96"/>
        <end position="365"/>
    </location>
</feature>
<dbReference type="InterPro" id="IPR012337">
    <property type="entry name" value="RNaseH-like_sf"/>
</dbReference>
<dbReference type="CDD" id="cd01650">
    <property type="entry name" value="RT_nLTR_like"/>
    <property type="match status" value="1"/>
</dbReference>
<dbReference type="InterPro" id="IPR036397">
    <property type="entry name" value="RNaseH_sf"/>
</dbReference>
<dbReference type="AlphaFoldDB" id="A0AAU9U7P7"/>
<dbReference type="Proteomes" id="UP001153954">
    <property type="component" value="Unassembled WGS sequence"/>
</dbReference>
<evidence type="ECO:0000313" key="3">
    <source>
        <dbReference type="EMBL" id="CAH2095581.1"/>
    </source>
</evidence>
<dbReference type="GO" id="GO:0071897">
    <property type="term" value="P:DNA biosynthetic process"/>
    <property type="evidence" value="ECO:0007669"/>
    <property type="project" value="UniProtKB-ARBA"/>
</dbReference>
<dbReference type="CDD" id="cd09276">
    <property type="entry name" value="Rnase_HI_RT_non_LTR"/>
    <property type="match status" value="1"/>
</dbReference>
<sequence>MWRRMRWYKGIKQNSFSVSSDKKEELLHLLAPDYVSSLPPKLVSNNPLLETNFTLQELLNCIKKKDTAPGDDNITYSMIFNLPKAGKLFLLHIFNNIFASGCLPRQWRSIRIIPIPKPNINHEIKLRPISLISCICKLFHLMIGKRIEWFVESNKILSPNTIGFRRGQSTLDNLTNLVTQIQIGFSQRASTLSCFLDINSAYNNVLIERVVATLDKIKIGQKICRYLWAFLNERHLQIILDEYQNIITSRWTNKGLAQGDPLSPLLFNIVTLDICKCIETVAISQYADDFVLYTTNKKIQDSINKMQVVLDTMTEMLNTMGLEVQPEKSNLCIFSRGYKRHQISLKVNNSELKIVDNIKYLGMWLDKSLRWSKHINKISDKVRRYLDLLRVLAGPSWGVHPIHLRRLYISLIRSRIDYGSFLYDVSAKTHLAKLDKIQNQALRIAGGFIRSSPIHVMESEMSTPPLNIRRKYLMYKYILKAKSRENNLVISLLSEMTNAQYQRYWHNKKKPLQLVTYEETKEEIIHSTEILEMFTLNVWLSNIDIFNILETNLFCVSMSKEKYNTNVLKVQIIEEIYHKYCNWNKIFTDGSKSEVGLGAAYHDSNRNYNRRFKVDGSICIMSVELLAILEALKYIVCNLAGTNVVIFTDSRSAIYHIAKCASGNRGTSLAYSILRKIHECQQLNIVLKIQWIPSHIGLWGNEEADRLARAAANDGSYVCIKPTFLEILPKYKHKTHNIFKEYFDERSLEKGIWYKTIQCQPPPIPWFAKSNMRRTLVVTALRLRSGHIPLNKFAYLMKKVDSPNCEVCDRVEDVQHVLMECVRYKWNRRDLVSRLGLNLMEVGLFHQILSEPTSHFAKTTLEFVLNSIKLRSSNTNN</sequence>
<evidence type="ECO:0008006" key="5">
    <source>
        <dbReference type="Google" id="ProtNLM"/>
    </source>
</evidence>
<dbReference type="InterPro" id="IPR043502">
    <property type="entry name" value="DNA/RNA_pol_sf"/>
</dbReference>
<organism evidence="3 4">
    <name type="scientific">Euphydryas editha</name>
    <name type="common">Edith's checkerspot</name>
    <dbReference type="NCBI Taxonomy" id="104508"/>
    <lineage>
        <taxon>Eukaryota</taxon>
        <taxon>Metazoa</taxon>
        <taxon>Ecdysozoa</taxon>
        <taxon>Arthropoda</taxon>
        <taxon>Hexapoda</taxon>
        <taxon>Insecta</taxon>
        <taxon>Pterygota</taxon>
        <taxon>Neoptera</taxon>
        <taxon>Endopterygota</taxon>
        <taxon>Lepidoptera</taxon>
        <taxon>Glossata</taxon>
        <taxon>Ditrysia</taxon>
        <taxon>Papilionoidea</taxon>
        <taxon>Nymphalidae</taxon>
        <taxon>Nymphalinae</taxon>
        <taxon>Euphydryas</taxon>
    </lineage>
</organism>
<dbReference type="InterPro" id="IPR000477">
    <property type="entry name" value="RT_dom"/>
</dbReference>